<dbReference type="GeneTree" id="ENSGT00940000154607"/>
<evidence type="ECO:0000256" key="4">
    <source>
        <dbReference type="ARBA" id="ARBA00023136"/>
    </source>
</evidence>
<proteinExistence type="predicted"/>
<evidence type="ECO:0000313" key="6">
    <source>
        <dbReference type="Ensembl" id="ENSPLAP00000014941.1"/>
    </source>
</evidence>
<keyword evidence="3" id="KW-1133">Transmembrane helix</keyword>
<sequence length="386" mass="43545">MSSFGDVLKEVGEFGLFQKSLLVALCIPSIFPAFDVSSQVFTGLSISHSCNTDWILEKGPNLTKERQRNLTIPVDQDGRFETCCIFIFFCNNSCFCLQFDLVCGKSGLIEASQSIYMAGILVGCLVFGAISDRFGRRFAVLLSILLLLLFGVITAFSPNIYVYIIFKFLCGSSVTFLLIWFPAVEWTDVSKSALCTTTIIAFFSIGQMLLSGVAYLIRNWRILQLVLFSPLIVILLLFFWFLPESSRWLMTHNRKEEAVKELLRAARVNKRRVPGDLQRPISRKNMTDILRISYLRKRTLIMSFNWFIYHTSFLFYGLSLNIGSFGLNIYLTQLIFGAVEIPANVACLTMIQRFGRRICQAGFLFLGGVSCLVATAVPRGNHISCL</sequence>
<dbReference type="GO" id="GO:0016020">
    <property type="term" value="C:membrane"/>
    <property type="evidence" value="ECO:0007669"/>
    <property type="project" value="UniProtKB-SubCell"/>
</dbReference>
<dbReference type="Gene3D" id="1.20.1250.20">
    <property type="entry name" value="MFS general substrate transporter like domains"/>
    <property type="match status" value="1"/>
</dbReference>
<evidence type="ECO:0000256" key="3">
    <source>
        <dbReference type="ARBA" id="ARBA00022989"/>
    </source>
</evidence>
<dbReference type="GO" id="GO:0022857">
    <property type="term" value="F:transmembrane transporter activity"/>
    <property type="evidence" value="ECO:0007669"/>
    <property type="project" value="InterPro"/>
</dbReference>
<reference evidence="6" key="1">
    <citation type="submission" date="2025-08" db="UniProtKB">
        <authorList>
            <consortium name="Ensembl"/>
        </authorList>
    </citation>
    <scope>IDENTIFICATION</scope>
</reference>
<dbReference type="Pfam" id="PF00083">
    <property type="entry name" value="Sugar_tr"/>
    <property type="match status" value="1"/>
</dbReference>
<dbReference type="Ensembl" id="ENSPLAT00000023429.1">
    <property type="protein sequence ID" value="ENSPLAP00000014941.1"/>
    <property type="gene ID" value="ENSPLAG00000018790.1"/>
</dbReference>
<dbReference type="STRING" id="48699.ENSPLAP00000014941"/>
<dbReference type="SUPFAM" id="SSF103473">
    <property type="entry name" value="MFS general substrate transporter"/>
    <property type="match status" value="1"/>
</dbReference>
<dbReference type="PANTHER" id="PTHR24064">
    <property type="entry name" value="SOLUTE CARRIER FAMILY 22 MEMBER"/>
    <property type="match status" value="1"/>
</dbReference>
<dbReference type="InterPro" id="IPR020846">
    <property type="entry name" value="MFS_dom"/>
</dbReference>
<evidence type="ECO:0000259" key="5">
    <source>
        <dbReference type="PROSITE" id="PS50850"/>
    </source>
</evidence>
<keyword evidence="4" id="KW-0472">Membrane</keyword>
<dbReference type="PROSITE" id="PS50850">
    <property type="entry name" value="MFS"/>
    <property type="match status" value="1"/>
</dbReference>
<accession>A0A3B3UQE5</accession>
<protein>
    <recommendedName>
        <fullName evidence="5">Major facilitator superfamily (MFS) profile domain-containing protein</fullName>
    </recommendedName>
</protein>
<dbReference type="Proteomes" id="UP000261500">
    <property type="component" value="Unplaced"/>
</dbReference>
<comment type="subcellular location">
    <subcellularLocation>
        <location evidence="1">Membrane</location>
        <topology evidence="1">Multi-pass membrane protein</topology>
    </subcellularLocation>
</comment>
<keyword evidence="7" id="KW-1185">Reference proteome</keyword>
<dbReference type="AlphaFoldDB" id="A0A3B3UQE5"/>
<dbReference type="InterPro" id="IPR036259">
    <property type="entry name" value="MFS_trans_sf"/>
</dbReference>
<keyword evidence="2" id="KW-0812">Transmembrane</keyword>
<organism evidence="6 7">
    <name type="scientific">Poecilia latipinna</name>
    <name type="common">sailfin molly</name>
    <dbReference type="NCBI Taxonomy" id="48699"/>
    <lineage>
        <taxon>Eukaryota</taxon>
        <taxon>Metazoa</taxon>
        <taxon>Chordata</taxon>
        <taxon>Craniata</taxon>
        <taxon>Vertebrata</taxon>
        <taxon>Euteleostomi</taxon>
        <taxon>Actinopterygii</taxon>
        <taxon>Neopterygii</taxon>
        <taxon>Teleostei</taxon>
        <taxon>Neoteleostei</taxon>
        <taxon>Acanthomorphata</taxon>
        <taxon>Ovalentaria</taxon>
        <taxon>Atherinomorphae</taxon>
        <taxon>Cyprinodontiformes</taxon>
        <taxon>Poeciliidae</taxon>
        <taxon>Poeciliinae</taxon>
        <taxon>Poecilia</taxon>
    </lineage>
</organism>
<reference evidence="6" key="2">
    <citation type="submission" date="2025-09" db="UniProtKB">
        <authorList>
            <consortium name="Ensembl"/>
        </authorList>
    </citation>
    <scope>IDENTIFICATION</scope>
</reference>
<evidence type="ECO:0000256" key="1">
    <source>
        <dbReference type="ARBA" id="ARBA00004141"/>
    </source>
</evidence>
<evidence type="ECO:0000313" key="7">
    <source>
        <dbReference type="Proteomes" id="UP000261500"/>
    </source>
</evidence>
<name>A0A3B3UQE5_9TELE</name>
<evidence type="ECO:0000256" key="2">
    <source>
        <dbReference type="ARBA" id="ARBA00022692"/>
    </source>
</evidence>
<feature type="domain" description="Major facilitator superfamily (MFS) profile" evidence="5">
    <location>
        <begin position="21"/>
        <end position="386"/>
    </location>
</feature>
<dbReference type="InterPro" id="IPR005828">
    <property type="entry name" value="MFS_sugar_transport-like"/>
</dbReference>